<gene>
    <name evidence="8" type="ORF">KFK09_012623</name>
</gene>
<dbReference type="OrthoDB" id="1931917at2759"/>
<dbReference type="AlphaFoldDB" id="A0A8T3BFU0"/>
<feature type="transmembrane region" description="Helical" evidence="7">
    <location>
        <begin position="99"/>
        <end position="120"/>
    </location>
</feature>
<evidence type="ECO:0000256" key="4">
    <source>
        <dbReference type="ARBA" id="ARBA00022989"/>
    </source>
</evidence>
<accession>A0A8T3BFU0</accession>
<evidence type="ECO:0000256" key="5">
    <source>
        <dbReference type="ARBA" id="ARBA00023136"/>
    </source>
</evidence>
<protein>
    <submittedName>
        <fullName evidence="8">Uncharacterized protein</fullName>
    </submittedName>
</protein>
<dbReference type="GO" id="GO:0012505">
    <property type="term" value="C:endomembrane system"/>
    <property type="evidence" value="ECO:0007669"/>
    <property type="project" value="UniProtKB-SubCell"/>
</dbReference>
<evidence type="ECO:0000256" key="3">
    <source>
        <dbReference type="ARBA" id="ARBA00022729"/>
    </source>
</evidence>
<keyword evidence="2 7" id="KW-0812">Transmembrane</keyword>
<comment type="caution">
    <text evidence="8">The sequence shown here is derived from an EMBL/GenBank/DDBJ whole genome shotgun (WGS) entry which is preliminary data.</text>
</comment>
<comment type="subcellular location">
    <subcellularLocation>
        <location evidence="1">Endomembrane system</location>
        <topology evidence="1">Multi-pass membrane protein</topology>
    </subcellularLocation>
</comment>
<evidence type="ECO:0000256" key="2">
    <source>
        <dbReference type="ARBA" id="ARBA00022692"/>
    </source>
</evidence>
<evidence type="ECO:0000256" key="6">
    <source>
        <dbReference type="ARBA" id="ARBA00029467"/>
    </source>
</evidence>
<evidence type="ECO:0000313" key="9">
    <source>
        <dbReference type="Proteomes" id="UP000829196"/>
    </source>
</evidence>
<keyword evidence="3" id="KW-0732">Signal</keyword>
<organism evidence="8 9">
    <name type="scientific">Dendrobium nobile</name>
    <name type="common">Orchid</name>
    <dbReference type="NCBI Taxonomy" id="94219"/>
    <lineage>
        <taxon>Eukaryota</taxon>
        <taxon>Viridiplantae</taxon>
        <taxon>Streptophyta</taxon>
        <taxon>Embryophyta</taxon>
        <taxon>Tracheophyta</taxon>
        <taxon>Spermatophyta</taxon>
        <taxon>Magnoliopsida</taxon>
        <taxon>Liliopsida</taxon>
        <taxon>Asparagales</taxon>
        <taxon>Orchidaceae</taxon>
        <taxon>Epidendroideae</taxon>
        <taxon>Malaxideae</taxon>
        <taxon>Dendrobiinae</taxon>
        <taxon>Dendrobium</taxon>
    </lineage>
</organism>
<name>A0A8T3BFU0_DENNO</name>
<dbReference type="PANTHER" id="PTHR31769">
    <property type="entry name" value="OS07G0462200 PROTEIN-RELATED"/>
    <property type="match status" value="1"/>
</dbReference>
<dbReference type="Pfam" id="PF06749">
    <property type="entry name" value="DUF1218"/>
    <property type="match status" value="1"/>
</dbReference>
<keyword evidence="4 7" id="KW-1133">Transmembrane helix</keyword>
<feature type="transmembrane region" description="Helical" evidence="7">
    <location>
        <begin position="9"/>
        <end position="27"/>
    </location>
</feature>
<comment type="similarity">
    <text evidence="6">Belongs to the DESIGUAL family.</text>
</comment>
<proteinExistence type="inferred from homology"/>
<keyword evidence="5 7" id="KW-0472">Membrane</keyword>
<dbReference type="InterPro" id="IPR009606">
    <property type="entry name" value="DEAL/Modifying_wall_lignin1/2"/>
</dbReference>
<feature type="transmembrane region" description="Helical" evidence="7">
    <location>
        <begin position="56"/>
        <end position="78"/>
    </location>
</feature>
<dbReference type="Proteomes" id="UP000829196">
    <property type="component" value="Unassembled WGS sequence"/>
</dbReference>
<dbReference type="InterPro" id="IPR052222">
    <property type="entry name" value="DESIGUAL"/>
</dbReference>
<sequence>MALNQTTQFATTIFFFGCLSFVLGIVAELKKVTPAAGTPIPGKDGVICIFPKDPSVAMGALSAISVLISSAVGLYAIYFPYKGQSVPRKALLASITMKIFYYGAIVLTITGVGATIFNTINEGLIHARNVHDDLEYGCPTAKIGLFGGASFLNLDACLFWLVCQMLVRNAREDYFDYDEEGEIKDDYIQIGNN</sequence>
<reference evidence="8" key="1">
    <citation type="journal article" date="2022" name="Front. Genet.">
        <title>Chromosome-Scale Assembly of the Dendrobium nobile Genome Provides Insights Into the Molecular Mechanism of the Biosynthesis of the Medicinal Active Ingredient of Dendrobium.</title>
        <authorList>
            <person name="Xu Q."/>
            <person name="Niu S.-C."/>
            <person name="Li K.-L."/>
            <person name="Zheng P.-J."/>
            <person name="Zhang X.-J."/>
            <person name="Jia Y."/>
            <person name="Liu Y."/>
            <person name="Niu Y.-X."/>
            <person name="Yu L.-H."/>
            <person name="Chen D.-F."/>
            <person name="Zhang G.-Q."/>
        </authorList>
    </citation>
    <scope>NUCLEOTIDE SEQUENCE</scope>
    <source>
        <tissue evidence="8">Leaf</tissue>
    </source>
</reference>
<dbReference type="EMBL" id="JAGYWB010000009">
    <property type="protein sequence ID" value="KAI0511989.1"/>
    <property type="molecule type" value="Genomic_DNA"/>
</dbReference>
<feature type="transmembrane region" description="Helical" evidence="7">
    <location>
        <begin position="140"/>
        <end position="162"/>
    </location>
</feature>
<keyword evidence="9" id="KW-1185">Reference proteome</keyword>
<evidence type="ECO:0000256" key="1">
    <source>
        <dbReference type="ARBA" id="ARBA00004127"/>
    </source>
</evidence>
<evidence type="ECO:0000256" key="7">
    <source>
        <dbReference type="SAM" id="Phobius"/>
    </source>
</evidence>
<evidence type="ECO:0000313" key="8">
    <source>
        <dbReference type="EMBL" id="KAI0511989.1"/>
    </source>
</evidence>